<feature type="transmembrane region" description="Helical" evidence="1">
    <location>
        <begin position="122"/>
        <end position="147"/>
    </location>
</feature>
<accession>A0A2P6FF23</accession>
<gene>
    <name evidence="2" type="ORF">SMSRO_SF019580</name>
</gene>
<keyword evidence="1" id="KW-1133">Transmembrane helix</keyword>
<dbReference type="Proteomes" id="UP000031565">
    <property type="component" value="Unassembled WGS sequence"/>
</dbReference>
<dbReference type="EMBL" id="JTLV02000001">
    <property type="protein sequence ID" value="PQM32065.1"/>
    <property type="molecule type" value="Genomic_DNA"/>
</dbReference>
<keyword evidence="1" id="KW-0472">Membrane</keyword>
<dbReference type="RefSeq" id="WP_040094032.1">
    <property type="nucleotide sequence ID" value="NZ_CM020866.1"/>
</dbReference>
<dbReference type="STRING" id="2138.SMSRO_v1c17810"/>
<keyword evidence="1" id="KW-0812">Transmembrane</keyword>
<comment type="caution">
    <text evidence="2">The sequence shown here is derived from an EMBL/GenBank/DDBJ whole genome shotgun (WGS) entry which is preliminary data.</text>
</comment>
<feature type="transmembrane region" description="Helical" evidence="1">
    <location>
        <begin position="7"/>
        <end position="31"/>
    </location>
</feature>
<evidence type="ECO:0000313" key="2">
    <source>
        <dbReference type="EMBL" id="PQM32065.1"/>
    </source>
</evidence>
<keyword evidence="3" id="KW-1185">Reference proteome</keyword>
<reference evidence="2 3" key="1">
    <citation type="journal article" date="2015" name="MBio">
        <title>Genome sequence of the Drosophila melanogaster male-killing Spiroplasma strain MSRO endosymbiont.</title>
        <authorList>
            <person name="Paredes J.C."/>
            <person name="Herren J.K."/>
            <person name="Schupfer F."/>
            <person name="Marin R."/>
            <person name="Claverol S."/>
            <person name="Kuo C.H."/>
            <person name="Lemaitre B."/>
            <person name="Beven L."/>
        </authorList>
    </citation>
    <scope>NUCLEOTIDE SEQUENCE [LARGE SCALE GENOMIC DNA]</scope>
    <source>
        <strain evidence="2 3">MSRO</strain>
    </source>
</reference>
<evidence type="ECO:0000256" key="1">
    <source>
        <dbReference type="SAM" id="Phobius"/>
    </source>
</evidence>
<evidence type="ECO:0000313" key="3">
    <source>
        <dbReference type="Proteomes" id="UP000031565"/>
    </source>
</evidence>
<proteinExistence type="predicted"/>
<protein>
    <submittedName>
        <fullName evidence="2">Uncharacterized protein</fullName>
    </submittedName>
</protein>
<organism evidence="2 3">
    <name type="scientific">Spiroplasma poulsonii</name>
    <dbReference type="NCBI Taxonomy" id="2138"/>
    <lineage>
        <taxon>Bacteria</taxon>
        <taxon>Bacillati</taxon>
        <taxon>Mycoplasmatota</taxon>
        <taxon>Mollicutes</taxon>
        <taxon>Entomoplasmatales</taxon>
        <taxon>Spiroplasmataceae</taxon>
        <taxon>Spiroplasma</taxon>
    </lineage>
</organism>
<dbReference type="OrthoDB" id="390348at2"/>
<sequence length="242" mass="27139">MKTFAKWSIALIWTIVLLILVLALAFLAVHYNGYYWEGKELPININDIKSFDGNGYQLITELGLGEVMRLASSGTFTWGYSNYVTVNGQAIDLMEWLKQPGSVVNGIIQWPADYELEIETNFATVTGSIVVVLLVAIPVLSLVGFYVTAKMTKAMTRPYSLEYLDVRKNLKKTKTHAKKALTKMGKAVKKGKEQATTLAKTKEYWTNSLDQAQAAFNKEKELFKTKYNKKPPAKKLNIAVGK</sequence>
<dbReference type="AlphaFoldDB" id="A0A2P6FF23"/>
<name>A0A2P6FF23_9MOLU</name>